<evidence type="ECO:0000313" key="2">
    <source>
        <dbReference type="Proteomes" id="UP001153954"/>
    </source>
</evidence>
<dbReference type="AlphaFoldDB" id="A0AAU9TTU6"/>
<evidence type="ECO:0000313" key="1">
    <source>
        <dbReference type="EMBL" id="CAH2089622.1"/>
    </source>
</evidence>
<sequence length="139" mass="15571">MKVRSSLMLHVPPANRTRAEKGLVTPPNLRPASTPQKHAQNAYIEFLAMTEANRGISLTICEKIMQIYQYGHGGLLEVELNKAEAAIYNNDSCQVIKGNMSELYMAANNTTAGFVGAVEVRDKKKDLRHLTRLKGTQWW</sequence>
<name>A0AAU9TTU6_EUPED</name>
<comment type="caution">
    <text evidence="1">The sequence shown here is derived from an EMBL/GenBank/DDBJ whole genome shotgun (WGS) entry which is preliminary data.</text>
</comment>
<dbReference type="EMBL" id="CAKOGL010000008">
    <property type="protein sequence ID" value="CAH2089622.1"/>
    <property type="molecule type" value="Genomic_DNA"/>
</dbReference>
<proteinExistence type="predicted"/>
<accession>A0AAU9TTU6</accession>
<organism evidence="1 2">
    <name type="scientific">Euphydryas editha</name>
    <name type="common">Edith's checkerspot</name>
    <dbReference type="NCBI Taxonomy" id="104508"/>
    <lineage>
        <taxon>Eukaryota</taxon>
        <taxon>Metazoa</taxon>
        <taxon>Ecdysozoa</taxon>
        <taxon>Arthropoda</taxon>
        <taxon>Hexapoda</taxon>
        <taxon>Insecta</taxon>
        <taxon>Pterygota</taxon>
        <taxon>Neoptera</taxon>
        <taxon>Endopterygota</taxon>
        <taxon>Lepidoptera</taxon>
        <taxon>Glossata</taxon>
        <taxon>Ditrysia</taxon>
        <taxon>Papilionoidea</taxon>
        <taxon>Nymphalidae</taxon>
        <taxon>Nymphalinae</taxon>
        <taxon>Euphydryas</taxon>
    </lineage>
</organism>
<keyword evidence="2" id="KW-1185">Reference proteome</keyword>
<dbReference type="Proteomes" id="UP001153954">
    <property type="component" value="Unassembled WGS sequence"/>
</dbReference>
<reference evidence="1" key="1">
    <citation type="submission" date="2022-03" db="EMBL/GenBank/DDBJ databases">
        <authorList>
            <person name="Tunstrom K."/>
        </authorList>
    </citation>
    <scope>NUCLEOTIDE SEQUENCE</scope>
</reference>
<protein>
    <submittedName>
        <fullName evidence="1">Uncharacterized protein</fullName>
    </submittedName>
</protein>
<gene>
    <name evidence="1" type="ORF">EEDITHA_LOCUS5656</name>
</gene>